<comment type="caution">
    <text evidence="1">The sequence shown here is derived from an EMBL/GenBank/DDBJ whole genome shotgun (WGS) entry which is preliminary data.</text>
</comment>
<name>A0A0F8Y174_9ZZZZ</name>
<reference evidence="1" key="1">
    <citation type="journal article" date="2015" name="Nature">
        <title>Complex archaea that bridge the gap between prokaryotes and eukaryotes.</title>
        <authorList>
            <person name="Spang A."/>
            <person name="Saw J.H."/>
            <person name="Jorgensen S.L."/>
            <person name="Zaremba-Niedzwiedzka K."/>
            <person name="Martijn J."/>
            <person name="Lind A.E."/>
            <person name="van Eijk R."/>
            <person name="Schleper C."/>
            <person name="Guy L."/>
            <person name="Ettema T.J."/>
        </authorList>
    </citation>
    <scope>NUCLEOTIDE SEQUENCE</scope>
</reference>
<dbReference type="EMBL" id="LAZR01056011">
    <property type="protein sequence ID" value="KKK75107.1"/>
    <property type="molecule type" value="Genomic_DNA"/>
</dbReference>
<evidence type="ECO:0000313" key="1">
    <source>
        <dbReference type="EMBL" id="KKK75107.1"/>
    </source>
</evidence>
<sequence>MDAKDTLMTFKEQTEEMKTAKVKPGCLVRKQAEITWDIAFKAGINEVVKWMESYYSGLLDHSSGINKYLIPRKEREAKLKDWGLE</sequence>
<organism evidence="1">
    <name type="scientific">marine sediment metagenome</name>
    <dbReference type="NCBI Taxonomy" id="412755"/>
    <lineage>
        <taxon>unclassified sequences</taxon>
        <taxon>metagenomes</taxon>
        <taxon>ecological metagenomes</taxon>
    </lineage>
</organism>
<accession>A0A0F8Y174</accession>
<gene>
    <name evidence="1" type="ORF">LCGC14_2877090</name>
</gene>
<dbReference type="AlphaFoldDB" id="A0A0F8Y174"/>
<proteinExistence type="predicted"/>
<protein>
    <submittedName>
        <fullName evidence="1">Uncharacterized protein</fullName>
    </submittedName>
</protein>